<dbReference type="AlphaFoldDB" id="A0AAV5LHZ7"/>
<evidence type="ECO:0000313" key="2">
    <source>
        <dbReference type="Proteomes" id="UP001054252"/>
    </source>
</evidence>
<organism evidence="1 2">
    <name type="scientific">Rubroshorea leprosula</name>
    <dbReference type="NCBI Taxonomy" id="152421"/>
    <lineage>
        <taxon>Eukaryota</taxon>
        <taxon>Viridiplantae</taxon>
        <taxon>Streptophyta</taxon>
        <taxon>Embryophyta</taxon>
        <taxon>Tracheophyta</taxon>
        <taxon>Spermatophyta</taxon>
        <taxon>Magnoliopsida</taxon>
        <taxon>eudicotyledons</taxon>
        <taxon>Gunneridae</taxon>
        <taxon>Pentapetalae</taxon>
        <taxon>rosids</taxon>
        <taxon>malvids</taxon>
        <taxon>Malvales</taxon>
        <taxon>Dipterocarpaceae</taxon>
        <taxon>Rubroshorea</taxon>
    </lineage>
</organism>
<proteinExistence type="predicted"/>
<comment type="caution">
    <text evidence="1">The sequence shown here is derived from an EMBL/GenBank/DDBJ whole genome shotgun (WGS) entry which is preliminary data.</text>
</comment>
<name>A0AAV5LHZ7_9ROSI</name>
<reference evidence="1 2" key="1">
    <citation type="journal article" date="2021" name="Commun. Biol.">
        <title>The genome of Shorea leprosula (Dipterocarpaceae) highlights the ecological relevance of drought in aseasonal tropical rainforests.</title>
        <authorList>
            <person name="Ng K.K.S."/>
            <person name="Kobayashi M.J."/>
            <person name="Fawcett J.A."/>
            <person name="Hatakeyama M."/>
            <person name="Paape T."/>
            <person name="Ng C.H."/>
            <person name="Ang C.C."/>
            <person name="Tnah L.H."/>
            <person name="Lee C.T."/>
            <person name="Nishiyama T."/>
            <person name="Sese J."/>
            <person name="O'Brien M.J."/>
            <person name="Copetti D."/>
            <person name="Mohd Noor M.I."/>
            <person name="Ong R.C."/>
            <person name="Putra M."/>
            <person name="Sireger I.Z."/>
            <person name="Indrioko S."/>
            <person name="Kosugi Y."/>
            <person name="Izuno A."/>
            <person name="Isagi Y."/>
            <person name="Lee S.L."/>
            <person name="Shimizu K.K."/>
        </authorList>
    </citation>
    <scope>NUCLEOTIDE SEQUENCE [LARGE SCALE GENOMIC DNA]</scope>
    <source>
        <strain evidence="1">214</strain>
    </source>
</reference>
<accession>A0AAV5LHZ7</accession>
<protein>
    <submittedName>
        <fullName evidence="1">Uncharacterized protein</fullName>
    </submittedName>
</protein>
<dbReference type="EMBL" id="BPVZ01000119">
    <property type="protein sequence ID" value="GKV36895.1"/>
    <property type="molecule type" value="Genomic_DNA"/>
</dbReference>
<evidence type="ECO:0000313" key="1">
    <source>
        <dbReference type="EMBL" id="GKV36895.1"/>
    </source>
</evidence>
<sequence length="116" mass="13585">MLQHFVQHLPHIPPPKHTQNHLRFSQCTQLLGPSKRVATNPEIPTSQKHRSQLKRLTFSCLTNDFYEETQILLTLKNQRNYAELQGRIMYCLCISHSYLTVGKMSKYRYLQGINVS</sequence>
<gene>
    <name evidence="1" type="ORF">SLEP1_g44980</name>
</gene>
<keyword evidence="2" id="KW-1185">Reference proteome</keyword>
<dbReference type="Proteomes" id="UP001054252">
    <property type="component" value="Unassembled WGS sequence"/>
</dbReference>